<evidence type="ECO:0008006" key="8">
    <source>
        <dbReference type="Google" id="ProtNLM"/>
    </source>
</evidence>
<reference evidence="6 7" key="1">
    <citation type="submission" date="2022-12" db="EMBL/GenBank/DDBJ databases">
        <title>Chromosome-level genome of Tegillarca granosa.</title>
        <authorList>
            <person name="Kim J."/>
        </authorList>
    </citation>
    <scope>NUCLEOTIDE SEQUENCE [LARGE SCALE GENOMIC DNA]</scope>
    <source>
        <strain evidence="6">Teg-2019</strain>
        <tissue evidence="6">Adductor muscle</tissue>
    </source>
</reference>
<evidence type="ECO:0000256" key="2">
    <source>
        <dbReference type="ARBA" id="ARBA00022692"/>
    </source>
</evidence>
<feature type="transmembrane region" description="Helical" evidence="5">
    <location>
        <begin position="261"/>
        <end position="281"/>
    </location>
</feature>
<dbReference type="Proteomes" id="UP001217089">
    <property type="component" value="Unassembled WGS sequence"/>
</dbReference>
<dbReference type="PANTHER" id="PTHR23423">
    <property type="entry name" value="ORGANIC SOLUTE TRANSPORTER-RELATED"/>
    <property type="match status" value="1"/>
</dbReference>
<sequence length="356" mass="39974">MVNMTFEFCISELADDIPIIILTALSACCTIATICLYTEEVIFLHKNYKQKTKRTKICCILALYPVVSFTYLAFCIVQFVGLIFEYFGGDLEMLRDFENDDISFRTPPCCCCCFCLSKVRFTKCTLKVIKVMVLQVAVVRPVVLFIAAVLWTDGRYAPGNEINPKSSTLYINIINVASVLFAMYGKMVTFRATAERLKNFKLGLKFGSLQLGIVVINLQTSVLSIFGKAGLPHCSGIGSSLVRSSHKYLIVTKKKKPYKSLSQIGVCYSLAKSISIILILMQQLMGVLVVLTCICTNHFLLTMEMLLIAILARFAYRRVDTDEYVVKSPRNHEENGEIATNQIQDDIQNNFQVALI</sequence>
<feature type="transmembrane region" description="Helical" evidence="5">
    <location>
        <begin position="169"/>
        <end position="188"/>
    </location>
</feature>
<feature type="transmembrane region" description="Helical" evidence="5">
    <location>
        <begin position="58"/>
        <end position="84"/>
    </location>
</feature>
<dbReference type="SMART" id="SM01417">
    <property type="entry name" value="Solute_trans_a"/>
    <property type="match status" value="1"/>
</dbReference>
<organism evidence="6 7">
    <name type="scientific">Tegillarca granosa</name>
    <name type="common">Malaysian cockle</name>
    <name type="synonym">Anadara granosa</name>
    <dbReference type="NCBI Taxonomy" id="220873"/>
    <lineage>
        <taxon>Eukaryota</taxon>
        <taxon>Metazoa</taxon>
        <taxon>Spiralia</taxon>
        <taxon>Lophotrochozoa</taxon>
        <taxon>Mollusca</taxon>
        <taxon>Bivalvia</taxon>
        <taxon>Autobranchia</taxon>
        <taxon>Pteriomorphia</taxon>
        <taxon>Arcoida</taxon>
        <taxon>Arcoidea</taxon>
        <taxon>Arcidae</taxon>
        <taxon>Tegillarca</taxon>
    </lineage>
</organism>
<protein>
    <recommendedName>
        <fullName evidence="8">Organic solute transporter subunit alpha</fullName>
    </recommendedName>
</protein>
<keyword evidence="4 5" id="KW-0472">Membrane</keyword>
<feature type="transmembrane region" description="Helical" evidence="5">
    <location>
        <begin position="128"/>
        <end position="149"/>
    </location>
</feature>
<evidence type="ECO:0000256" key="3">
    <source>
        <dbReference type="ARBA" id="ARBA00022989"/>
    </source>
</evidence>
<evidence type="ECO:0000256" key="1">
    <source>
        <dbReference type="ARBA" id="ARBA00004141"/>
    </source>
</evidence>
<evidence type="ECO:0000256" key="4">
    <source>
        <dbReference type="ARBA" id="ARBA00023136"/>
    </source>
</evidence>
<keyword evidence="7" id="KW-1185">Reference proteome</keyword>
<feature type="transmembrane region" description="Helical" evidence="5">
    <location>
        <begin position="104"/>
        <end position="121"/>
    </location>
</feature>
<dbReference type="Pfam" id="PF03619">
    <property type="entry name" value="Solute_trans_a"/>
    <property type="match status" value="1"/>
</dbReference>
<proteinExistence type="predicted"/>
<feature type="transmembrane region" description="Helical" evidence="5">
    <location>
        <begin position="287"/>
        <end position="312"/>
    </location>
</feature>
<evidence type="ECO:0000313" key="7">
    <source>
        <dbReference type="Proteomes" id="UP001217089"/>
    </source>
</evidence>
<feature type="transmembrane region" description="Helical" evidence="5">
    <location>
        <begin position="17"/>
        <end position="37"/>
    </location>
</feature>
<comment type="subcellular location">
    <subcellularLocation>
        <location evidence="1">Membrane</location>
        <topology evidence="1">Multi-pass membrane protein</topology>
    </subcellularLocation>
</comment>
<accession>A0ABQ9EQ51</accession>
<gene>
    <name evidence="6" type="ORF">KUTeg_017026</name>
</gene>
<dbReference type="InterPro" id="IPR005178">
    <property type="entry name" value="Ostalpha/TMEM184C"/>
</dbReference>
<evidence type="ECO:0000313" key="6">
    <source>
        <dbReference type="EMBL" id="KAJ8306481.1"/>
    </source>
</evidence>
<evidence type="ECO:0000256" key="5">
    <source>
        <dbReference type="SAM" id="Phobius"/>
    </source>
</evidence>
<dbReference type="EMBL" id="JARBDR010000813">
    <property type="protein sequence ID" value="KAJ8306481.1"/>
    <property type="molecule type" value="Genomic_DNA"/>
</dbReference>
<keyword evidence="2 5" id="KW-0812">Transmembrane</keyword>
<keyword evidence="3 5" id="KW-1133">Transmembrane helix</keyword>
<name>A0ABQ9EQ51_TEGGR</name>
<comment type="caution">
    <text evidence="6">The sequence shown here is derived from an EMBL/GenBank/DDBJ whole genome shotgun (WGS) entry which is preliminary data.</text>
</comment>